<dbReference type="Proteomes" id="UP000823775">
    <property type="component" value="Unassembled WGS sequence"/>
</dbReference>
<feature type="non-terminal residue" evidence="2">
    <location>
        <position position="1"/>
    </location>
</feature>
<name>A0ABS8VC00_DATST</name>
<evidence type="ECO:0000313" key="3">
    <source>
        <dbReference type="Proteomes" id="UP000823775"/>
    </source>
</evidence>
<dbReference type="EMBL" id="JACEIK010004056">
    <property type="protein sequence ID" value="MCD9644007.1"/>
    <property type="molecule type" value="Genomic_DNA"/>
</dbReference>
<gene>
    <name evidence="2" type="ORF">HAX54_031965</name>
</gene>
<organism evidence="2 3">
    <name type="scientific">Datura stramonium</name>
    <name type="common">Jimsonweed</name>
    <name type="synonym">Common thornapple</name>
    <dbReference type="NCBI Taxonomy" id="4076"/>
    <lineage>
        <taxon>Eukaryota</taxon>
        <taxon>Viridiplantae</taxon>
        <taxon>Streptophyta</taxon>
        <taxon>Embryophyta</taxon>
        <taxon>Tracheophyta</taxon>
        <taxon>Spermatophyta</taxon>
        <taxon>Magnoliopsida</taxon>
        <taxon>eudicotyledons</taxon>
        <taxon>Gunneridae</taxon>
        <taxon>Pentapetalae</taxon>
        <taxon>asterids</taxon>
        <taxon>lamiids</taxon>
        <taxon>Solanales</taxon>
        <taxon>Solanaceae</taxon>
        <taxon>Solanoideae</taxon>
        <taxon>Datureae</taxon>
        <taxon>Datura</taxon>
    </lineage>
</organism>
<feature type="compositionally biased region" description="Polar residues" evidence="1">
    <location>
        <begin position="10"/>
        <end position="27"/>
    </location>
</feature>
<evidence type="ECO:0000313" key="2">
    <source>
        <dbReference type="EMBL" id="MCD9644007.1"/>
    </source>
</evidence>
<proteinExistence type="predicted"/>
<reference evidence="2 3" key="1">
    <citation type="journal article" date="2021" name="BMC Genomics">
        <title>Datura genome reveals duplications of psychoactive alkaloid biosynthetic genes and high mutation rate following tissue culture.</title>
        <authorList>
            <person name="Rajewski A."/>
            <person name="Carter-House D."/>
            <person name="Stajich J."/>
            <person name="Litt A."/>
        </authorList>
    </citation>
    <scope>NUCLEOTIDE SEQUENCE [LARGE SCALE GENOMIC DNA]</scope>
    <source>
        <strain evidence="2">AR-01</strain>
    </source>
</reference>
<accession>A0ABS8VC00</accession>
<sequence length="56" mass="6029">KAAAEKYKNAVSSKNPLKDPTSSTKNPAPTVPIIAAKVPAVFDRPIQQEKVSRLAR</sequence>
<protein>
    <submittedName>
        <fullName evidence="2">Uncharacterized protein</fullName>
    </submittedName>
</protein>
<feature type="region of interest" description="Disordered" evidence="1">
    <location>
        <begin position="1"/>
        <end position="30"/>
    </location>
</feature>
<evidence type="ECO:0000256" key="1">
    <source>
        <dbReference type="SAM" id="MobiDB-lite"/>
    </source>
</evidence>
<keyword evidence="3" id="KW-1185">Reference proteome</keyword>
<comment type="caution">
    <text evidence="2">The sequence shown here is derived from an EMBL/GenBank/DDBJ whole genome shotgun (WGS) entry which is preliminary data.</text>
</comment>